<organism evidence="2 3">
    <name type="scientific">Paenibacillus puldeungensis</name>
    <dbReference type="NCBI Taxonomy" id="696536"/>
    <lineage>
        <taxon>Bacteria</taxon>
        <taxon>Bacillati</taxon>
        <taxon>Bacillota</taxon>
        <taxon>Bacilli</taxon>
        <taxon>Bacillales</taxon>
        <taxon>Paenibacillaceae</taxon>
        <taxon>Paenibacillus</taxon>
    </lineage>
</organism>
<dbReference type="SUPFAM" id="SSF69279">
    <property type="entry name" value="Phage tail proteins"/>
    <property type="match status" value="1"/>
</dbReference>
<dbReference type="EMBL" id="JBHTLM010000026">
    <property type="protein sequence ID" value="MFD1179201.1"/>
    <property type="molecule type" value="Genomic_DNA"/>
</dbReference>
<dbReference type="RefSeq" id="WP_379321627.1">
    <property type="nucleotide sequence ID" value="NZ_JBHTLM010000026.1"/>
</dbReference>
<keyword evidence="3" id="KW-1185">Reference proteome</keyword>
<reference evidence="3" key="1">
    <citation type="journal article" date="2019" name="Int. J. Syst. Evol. Microbiol.">
        <title>The Global Catalogue of Microorganisms (GCM) 10K type strain sequencing project: providing services to taxonomists for standard genome sequencing and annotation.</title>
        <authorList>
            <consortium name="The Broad Institute Genomics Platform"/>
            <consortium name="The Broad Institute Genome Sequencing Center for Infectious Disease"/>
            <person name="Wu L."/>
            <person name="Ma J."/>
        </authorList>
    </citation>
    <scope>NUCLEOTIDE SEQUENCE [LARGE SCALE GENOMIC DNA]</scope>
    <source>
        <strain evidence="3">CCUG 59189</strain>
    </source>
</reference>
<gene>
    <name evidence="2" type="ORF">ACFQ3W_23310</name>
</gene>
<dbReference type="InterPro" id="IPR056937">
    <property type="entry name" value="YqbQ/XkdQ"/>
</dbReference>
<accession>A0ABW3S596</accession>
<sequence length="318" mass="36011">MLQVFTDNKLGGVYDVSELVTDATWKTSRIGKPGSFDFTMLQDSNYKISNGDIISAKWDDKPLFYGYVFSVGRNQEETISIKAYDQLRYLTATDTYVFKNTTAAAVVKRIANDFGLKWGNIVDTKYKIPSMVEDGQKLLDIIDKAFALTTINTGSIYVFYDDYGKLAVQNVKDRIVDLIIGDESLMTDFSYEQTIDSDTYNRIKLVKDNKKTGKRDVYIAQDSANIAKWGRLQYYQKVEENQNEAQIKALLDQLARAKNQETKSLKIDALGNPLVRAGSYVKVVIEELAINELFLIDECSHKFSGSDYTISIDVKVVK</sequence>
<comment type="caution">
    <text evidence="2">The sequence shown here is derived from an EMBL/GenBank/DDBJ whole genome shotgun (WGS) entry which is preliminary data.</text>
</comment>
<protein>
    <recommendedName>
        <fullName evidence="1">YqbQ/XkdQ domain-containing protein</fullName>
    </recommendedName>
</protein>
<dbReference type="Pfam" id="PF24032">
    <property type="entry name" value="YQBQ"/>
    <property type="match status" value="1"/>
</dbReference>
<evidence type="ECO:0000313" key="2">
    <source>
        <dbReference type="EMBL" id="MFD1179201.1"/>
    </source>
</evidence>
<evidence type="ECO:0000313" key="3">
    <source>
        <dbReference type="Proteomes" id="UP001597262"/>
    </source>
</evidence>
<name>A0ABW3S596_9BACL</name>
<dbReference type="Proteomes" id="UP001597262">
    <property type="component" value="Unassembled WGS sequence"/>
</dbReference>
<evidence type="ECO:0000259" key="1">
    <source>
        <dbReference type="Pfam" id="PF24032"/>
    </source>
</evidence>
<feature type="domain" description="YqbQ/XkdQ" evidence="1">
    <location>
        <begin position="24"/>
        <end position="315"/>
    </location>
</feature>
<proteinExistence type="predicted"/>